<dbReference type="SUPFAM" id="SSF51569">
    <property type="entry name" value="Aldolase"/>
    <property type="match status" value="1"/>
</dbReference>
<dbReference type="Pfam" id="PF01081">
    <property type="entry name" value="Aldolase"/>
    <property type="match status" value="1"/>
</dbReference>
<comment type="subunit">
    <text evidence="3">Homotrimer.</text>
</comment>
<reference evidence="7" key="1">
    <citation type="journal article" date="2019" name="Int. J. Syst. Evol. Microbiol.">
        <title>The Global Catalogue of Microorganisms (GCM) 10K type strain sequencing project: providing services to taxonomists for standard genome sequencing and annotation.</title>
        <authorList>
            <consortium name="The Broad Institute Genomics Platform"/>
            <consortium name="The Broad Institute Genome Sequencing Center for Infectious Disease"/>
            <person name="Wu L."/>
            <person name="Ma J."/>
        </authorList>
    </citation>
    <scope>NUCLEOTIDE SEQUENCE [LARGE SCALE GENOMIC DNA]</scope>
    <source>
        <strain evidence="7">CCUG 51308</strain>
    </source>
</reference>
<dbReference type="Proteomes" id="UP001596492">
    <property type="component" value="Unassembled WGS sequence"/>
</dbReference>
<dbReference type="CDD" id="cd00452">
    <property type="entry name" value="KDPG_aldolase"/>
    <property type="match status" value="1"/>
</dbReference>
<name>A0ABW2INS3_9PROT</name>
<sequence length="202" mass="20773">MLSKILEGIPLIAILRGIKPEEAEAIGKVLYARGLRCIEVPLNSPKPFDSIKILADTLPDDCLVGAGTVVFPEDVQKVYDAGGRIIVTPNTNADVIKAALALNMDVTPGIATITDAFTAVHAGATHLKIFPASTYGVGHVKAISAVLPPETKLLAVGGVGASNMAEWTQAGCVGFGIASELYKAGDSAEAVDAKAAKLVAAL</sequence>
<evidence type="ECO:0000313" key="7">
    <source>
        <dbReference type="Proteomes" id="UP001596492"/>
    </source>
</evidence>
<evidence type="ECO:0000256" key="2">
    <source>
        <dbReference type="ARBA" id="ARBA00006906"/>
    </source>
</evidence>
<evidence type="ECO:0000313" key="6">
    <source>
        <dbReference type="EMBL" id="MFC7292614.1"/>
    </source>
</evidence>
<evidence type="ECO:0000256" key="1">
    <source>
        <dbReference type="ARBA" id="ARBA00004761"/>
    </source>
</evidence>
<evidence type="ECO:0000256" key="3">
    <source>
        <dbReference type="ARBA" id="ARBA00011233"/>
    </source>
</evidence>
<accession>A0ABW2INS3</accession>
<evidence type="ECO:0000256" key="4">
    <source>
        <dbReference type="ARBA" id="ARBA00023239"/>
    </source>
</evidence>
<dbReference type="InterPro" id="IPR000887">
    <property type="entry name" value="Aldlse_KDPG_KHG"/>
</dbReference>
<dbReference type="GO" id="GO:0008674">
    <property type="term" value="F:2-dehydro-3-deoxy-6-phosphogalactonate aldolase activity"/>
    <property type="evidence" value="ECO:0007669"/>
    <property type="project" value="UniProtKB-EC"/>
</dbReference>
<dbReference type="RefSeq" id="WP_382168183.1">
    <property type="nucleotide sequence ID" value="NZ_JBHTBR010000005.1"/>
</dbReference>
<comment type="similarity">
    <text evidence="2">Belongs to the KHG/KDPG aldolase family.</text>
</comment>
<dbReference type="PANTHER" id="PTHR30246:SF1">
    <property type="entry name" value="2-DEHYDRO-3-DEOXY-6-PHOSPHOGALACTONATE ALDOLASE-RELATED"/>
    <property type="match status" value="1"/>
</dbReference>
<comment type="pathway">
    <text evidence="1">Carbohydrate acid metabolism.</text>
</comment>
<dbReference type="NCBIfam" id="NF006600">
    <property type="entry name" value="PRK09140.1"/>
    <property type="match status" value="1"/>
</dbReference>
<proteinExistence type="inferred from homology"/>
<organism evidence="6 7">
    <name type="scientific">Hirschia litorea</name>
    <dbReference type="NCBI Taxonomy" id="1199156"/>
    <lineage>
        <taxon>Bacteria</taxon>
        <taxon>Pseudomonadati</taxon>
        <taxon>Pseudomonadota</taxon>
        <taxon>Alphaproteobacteria</taxon>
        <taxon>Hyphomonadales</taxon>
        <taxon>Hyphomonadaceae</taxon>
        <taxon>Hirschia</taxon>
    </lineage>
</organism>
<dbReference type="InterPro" id="IPR013785">
    <property type="entry name" value="Aldolase_TIM"/>
</dbReference>
<dbReference type="EC" id="4.1.2.21" evidence="6"/>
<dbReference type="PANTHER" id="PTHR30246">
    <property type="entry name" value="2-KETO-3-DEOXY-6-PHOSPHOGLUCONATE ALDOLASE"/>
    <property type="match status" value="1"/>
</dbReference>
<gene>
    <name evidence="6" type="ORF">ACFQS8_13365</name>
</gene>
<keyword evidence="7" id="KW-1185">Reference proteome</keyword>
<dbReference type="EMBL" id="JBHTBR010000005">
    <property type="protein sequence ID" value="MFC7292614.1"/>
    <property type="molecule type" value="Genomic_DNA"/>
</dbReference>
<comment type="caution">
    <text evidence="6">The sequence shown here is derived from an EMBL/GenBank/DDBJ whole genome shotgun (WGS) entry which is preliminary data.</text>
</comment>
<evidence type="ECO:0000256" key="5">
    <source>
        <dbReference type="ARBA" id="ARBA00023277"/>
    </source>
</evidence>
<keyword evidence="5" id="KW-0119">Carbohydrate metabolism</keyword>
<keyword evidence="4 6" id="KW-0456">Lyase</keyword>
<dbReference type="Gene3D" id="3.20.20.70">
    <property type="entry name" value="Aldolase class I"/>
    <property type="match status" value="1"/>
</dbReference>
<protein>
    <submittedName>
        <fullName evidence="6">2-dehydro-3-deoxy-6-phosphogalactonate aldolase</fullName>
        <ecNumber evidence="6">4.1.2.21</ecNumber>
    </submittedName>
</protein>